<keyword evidence="2" id="KW-0862">Zinc</keyword>
<evidence type="ECO:0000313" key="5">
    <source>
        <dbReference type="EMBL" id="GFT56851.1"/>
    </source>
</evidence>
<evidence type="ECO:0000256" key="2">
    <source>
        <dbReference type="ARBA" id="ARBA00022833"/>
    </source>
</evidence>
<dbReference type="SMART" id="SM00184">
    <property type="entry name" value="RING"/>
    <property type="match status" value="1"/>
</dbReference>
<proteinExistence type="predicted"/>
<dbReference type="EMBL" id="BMAW01113393">
    <property type="protein sequence ID" value="GFT56851.1"/>
    <property type="molecule type" value="Genomic_DNA"/>
</dbReference>
<feature type="domain" description="RING-type" evidence="4">
    <location>
        <begin position="40"/>
        <end position="86"/>
    </location>
</feature>
<accession>A0A8X6P8T2</accession>
<evidence type="ECO:0000256" key="3">
    <source>
        <dbReference type="PROSITE-ProRule" id="PRU00175"/>
    </source>
</evidence>
<dbReference type="SUPFAM" id="SSF57850">
    <property type="entry name" value="RING/U-box"/>
    <property type="match status" value="1"/>
</dbReference>
<dbReference type="GO" id="GO:0008270">
    <property type="term" value="F:zinc ion binding"/>
    <property type="evidence" value="ECO:0007669"/>
    <property type="project" value="UniProtKB-KW"/>
</dbReference>
<reference evidence="5" key="1">
    <citation type="submission" date="2020-08" db="EMBL/GenBank/DDBJ databases">
        <title>Multicomponent nature underlies the extraordinary mechanical properties of spider dragline silk.</title>
        <authorList>
            <person name="Kono N."/>
            <person name="Nakamura H."/>
            <person name="Mori M."/>
            <person name="Yoshida Y."/>
            <person name="Ohtoshi R."/>
            <person name="Malay A.D."/>
            <person name="Moran D.A.P."/>
            <person name="Tomita M."/>
            <person name="Numata K."/>
            <person name="Arakawa K."/>
        </authorList>
    </citation>
    <scope>NUCLEOTIDE SEQUENCE</scope>
</reference>
<keyword evidence="1 3" id="KW-0863">Zinc-finger</keyword>
<evidence type="ECO:0000256" key="1">
    <source>
        <dbReference type="ARBA" id="ARBA00022771"/>
    </source>
</evidence>
<evidence type="ECO:0000259" key="4">
    <source>
        <dbReference type="PROSITE" id="PS50089"/>
    </source>
</evidence>
<protein>
    <recommendedName>
        <fullName evidence="4">RING-type domain-containing protein</fullName>
    </recommendedName>
</protein>
<comment type="caution">
    <text evidence="5">The sequence shown here is derived from an EMBL/GenBank/DDBJ whole genome shotgun (WGS) entry which is preliminary data.</text>
</comment>
<dbReference type="PROSITE" id="PS50089">
    <property type="entry name" value="ZF_RING_2"/>
    <property type="match status" value="1"/>
</dbReference>
<gene>
    <name evidence="5" type="ORF">NPIL_115231</name>
</gene>
<keyword evidence="1 3" id="KW-0479">Metal-binding</keyword>
<organism evidence="5 6">
    <name type="scientific">Nephila pilipes</name>
    <name type="common">Giant wood spider</name>
    <name type="synonym">Nephila maculata</name>
    <dbReference type="NCBI Taxonomy" id="299642"/>
    <lineage>
        <taxon>Eukaryota</taxon>
        <taxon>Metazoa</taxon>
        <taxon>Ecdysozoa</taxon>
        <taxon>Arthropoda</taxon>
        <taxon>Chelicerata</taxon>
        <taxon>Arachnida</taxon>
        <taxon>Araneae</taxon>
        <taxon>Araneomorphae</taxon>
        <taxon>Entelegynae</taxon>
        <taxon>Araneoidea</taxon>
        <taxon>Nephilidae</taxon>
        <taxon>Nephila</taxon>
    </lineage>
</organism>
<dbReference type="Gene3D" id="3.30.40.10">
    <property type="entry name" value="Zinc/RING finger domain, C3HC4 (zinc finger)"/>
    <property type="match status" value="1"/>
</dbReference>
<name>A0A8X6P8T2_NEPPI</name>
<sequence length="98" mass="10995">MTIKKTVRVIPASEILKNAIKNLLKPDNWTAPVPVPKFGCAHCDEPDGTLIKKKIWLSCGHVVHYDCINCYPYSMNDGETWACPVCIVFVKNIGILYC</sequence>
<dbReference type="Proteomes" id="UP000887013">
    <property type="component" value="Unassembled WGS sequence"/>
</dbReference>
<dbReference type="InterPro" id="IPR001841">
    <property type="entry name" value="Znf_RING"/>
</dbReference>
<dbReference type="InterPro" id="IPR013083">
    <property type="entry name" value="Znf_RING/FYVE/PHD"/>
</dbReference>
<dbReference type="AlphaFoldDB" id="A0A8X6P8T2"/>
<keyword evidence="6" id="KW-1185">Reference proteome</keyword>
<evidence type="ECO:0000313" key="6">
    <source>
        <dbReference type="Proteomes" id="UP000887013"/>
    </source>
</evidence>
<dbReference type="OrthoDB" id="2388273at2759"/>